<dbReference type="KEGG" id="pgab:PGSY75_1221400"/>
<dbReference type="Pfam" id="PF12314">
    <property type="entry name" value="IMCp"/>
    <property type="match status" value="1"/>
</dbReference>
<proteinExistence type="predicted"/>
<evidence type="ECO:0000313" key="1">
    <source>
        <dbReference type="EMBL" id="KYN98018.1"/>
    </source>
</evidence>
<dbReference type="EMBL" id="LVLB01000013">
    <property type="protein sequence ID" value="KYN98018.1"/>
    <property type="molecule type" value="Genomic_DNA"/>
</dbReference>
<evidence type="ECO:0000313" key="2">
    <source>
        <dbReference type="Proteomes" id="UP000076004"/>
    </source>
</evidence>
<accession>A0A151LGB6</accession>
<dbReference type="VEuPathDB" id="PlasmoDB:PGABG01_1220200"/>
<reference evidence="1 2" key="1">
    <citation type="journal article" date="2016" name="Nat. Commun.">
        <title>Genomes of cryptic chimpanzee Plasmodium species reveal key evolutionary events leading to human malaria.</title>
        <authorList>
            <person name="Sundararaman S.A."/>
            <person name="Plenderleith L.J."/>
            <person name="Liu W."/>
            <person name="Loy D.E."/>
            <person name="Learn G.H."/>
            <person name="Li Y."/>
            <person name="Shaw K.S."/>
            <person name="Ayouba A."/>
            <person name="Peeters M."/>
            <person name="Speede S."/>
            <person name="Shaw G.M."/>
            <person name="Bushman F.D."/>
            <person name="Brisson D."/>
            <person name="Rayner J.C."/>
            <person name="Sharp P.M."/>
            <person name="Hahn B.H."/>
        </authorList>
    </citation>
    <scope>NUCLEOTIDE SEQUENCE [LARGE SCALE GENOMIC DNA]</scope>
    <source>
        <strain evidence="1 2">SY75</strain>
    </source>
</reference>
<dbReference type="RefSeq" id="XP_018640657.1">
    <property type="nucleotide sequence ID" value="XM_018786792.1"/>
</dbReference>
<dbReference type="VEuPathDB" id="PlasmoDB:PGSY75_1221400"/>
<dbReference type="Proteomes" id="UP000076004">
    <property type="component" value="Chromosome 12"/>
</dbReference>
<gene>
    <name evidence="1" type="ORF">PGSY75_1221400</name>
</gene>
<protein>
    <submittedName>
        <fullName evidence="1">Putative inner membrane complex protein 1h</fullName>
    </submittedName>
</protein>
<comment type="caution">
    <text evidence="1">The sequence shown here is derived from an EMBL/GenBank/DDBJ whole genome shotgun (WGS) entry which is preliminary data.</text>
</comment>
<dbReference type="AlphaFoldDB" id="A0A151LGB6"/>
<name>A0A151LGB6_9APIC</name>
<organism evidence="1 2">
    <name type="scientific">Plasmodium gaboni</name>
    <dbReference type="NCBI Taxonomy" id="647221"/>
    <lineage>
        <taxon>Eukaryota</taxon>
        <taxon>Sar</taxon>
        <taxon>Alveolata</taxon>
        <taxon>Apicomplexa</taxon>
        <taxon>Aconoidasida</taxon>
        <taxon>Haemosporida</taxon>
        <taxon>Plasmodiidae</taxon>
        <taxon>Plasmodium</taxon>
        <taxon>Plasmodium (Laverania)</taxon>
    </lineage>
</organism>
<dbReference type="InterPro" id="IPR022086">
    <property type="entry name" value="IMCp"/>
</dbReference>
<dbReference type="GeneID" id="29777383"/>
<sequence>MSYQDVQEKNNEDMNYDEIASSMLEKMDKHINGEKEPTIQYENLNVQEQEGAHAYYSNQDIYNINSDMSFLKNAKEINSSNILDHRTTTNDVGYPRSVMTALGPLPLPEEFKKNIPEKFVAKPIIEEREIYVSKKERKQREIEIPHVKYEHTFENVKKQLKVNKLVPNVTQVIKEVPKEILKPVIEEKIIEVPQGVKYVEVPVEVPCLYPPKIMPKVVTQYVERIVETIKPVVQEKIIEVPQTVIKQVPKIKTVEVPYYVPRYVEKIIEVPFKPNGEMPKIATHMPFSISDSLPPLKPTHILSAQNEKNMTTYNNNMNSNNMNNNMNTFQTTNCMMPLMNCFQQNPDPDTLKNTENGIPNMNMSPTILRPINSRDTPNNNMNHQEHIKNNISPYPNNFLNSNFTNYNIPQNLYSQIENLPQAHNLPDGFQWKYPDGVPNSPLCNTRNMPSLVVTCPPQIGRVTCTRKDIQPDILTKTGVYEFDGFKKKGTSQSLFPPLAHHNRVPFLPAPAAPGTPDVENIEKNM</sequence>